<name>A0A9K3K6I1_9STRA</name>
<dbReference type="EMBL" id="JAGRRH010000023">
    <property type="protein sequence ID" value="KAG7344447.1"/>
    <property type="molecule type" value="Genomic_DNA"/>
</dbReference>
<organism evidence="1 3">
    <name type="scientific">Nitzschia inconspicua</name>
    <dbReference type="NCBI Taxonomy" id="303405"/>
    <lineage>
        <taxon>Eukaryota</taxon>
        <taxon>Sar</taxon>
        <taxon>Stramenopiles</taxon>
        <taxon>Ochrophyta</taxon>
        <taxon>Bacillariophyta</taxon>
        <taxon>Bacillariophyceae</taxon>
        <taxon>Bacillariophycidae</taxon>
        <taxon>Bacillariales</taxon>
        <taxon>Bacillariaceae</taxon>
        <taxon>Nitzschia</taxon>
    </lineage>
</organism>
<gene>
    <name evidence="2" type="ORF">IV203_022455</name>
    <name evidence="1" type="ORF">IV203_024615</name>
</gene>
<evidence type="ECO:0000313" key="2">
    <source>
        <dbReference type="EMBL" id="KAG7344447.1"/>
    </source>
</evidence>
<reference evidence="1" key="2">
    <citation type="submission" date="2021-04" db="EMBL/GenBank/DDBJ databases">
        <authorList>
            <person name="Podell S."/>
        </authorList>
    </citation>
    <scope>NUCLEOTIDE SEQUENCE</scope>
    <source>
        <strain evidence="1">Hildebrandi</strain>
    </source>
</reference>
<dbReference type="AlphaFoldDB" id="A0A9K3K6I1"/>
<dbReference type="OrthoDB" id="46957at2759"/>
<sequence>MNLPRVCNSFTASRASSIFQHRNFIFQPILKFDFSCNSNNVLIRRQRHLRYFAASPTTSPATKKKDVGSMHFVKAGLPLILFCGLGVWVVSNGIEGKNRERDTFQGRISKSERQALMEKEHDEMMEKMSAVYLKQDFDNTKRIERPDEVLARRRKEREERNRWYRRWWRAIRGVE</sequence>
<evidence type="ECO:0000313" key="3">
    <source>
        <dbReference type="Proteomes" id="UP000693970"/>
    </source>
</evidence>
<dbReference type="Proteomes" id="UP000693970">
    <property type="component" value="Unassembled WGS sequence"/>
</dbReference>
<protein>
    <submittedName>
        <fullName evidence="1">Uncharacterized protein</fullName>
    </submittedName>
</protein>
<reference evidence="1" key="1">
    <citation type="journal article" date="2021" name="Sci. Rep.">
        <title>Diploid genomic architecture of Nitzschia inconspicua, an elite biomass production diatom.</title>
        <authorList>
            <person name="Oliver A."/>
            <person name="Podell S."/>
            <person name="Pinowska A."/>
            <person name="Traller J.C."/>
            <person name="Smith S.R."/>
            <person name="McClure R."/>
            <person name="Beliaev A."/>
            <person name="Bohutskyi P."/>
            <person name="Hill E.A."/>
            <person name="Rabines A."/>
            <person name="Zheng H."/>
            <person name="Allen L.Z."/>
            <person name="Kuo A."/>
            <person name="Grigoriev I.V."/>
            <person name="Allen A.E."/>
            <person name="Hazlebeck D."/>
            <person name="Allen E.E."/>
        </authorList>
    </citation>
    <scope>NUCLEOTIDE SEQUENCE</scope>
    <source>
        <strain evidence="1">Hildebrandi</strain>
    </source>
</reference>
<dbReference type="EMBL" id="JAGRRH010000070">
    <property type="protein sequence ID" value="KAG7337926.1"/>
    <property type="molecule type" value="Genomic_DNA"/>
</dbReference>
<evidence type="ECO:0000313" key="1">
    <source>
        <dbReference type="EMBL" id="KAG7337926.1"/>
    </source>
</evidence>
<proteinExistence type="predicted"/>
<comment type="caution">
    <text evidence="1">The sequence shown here is derived from an EMBL/GenBank/DDBJ whole genome shotgun (WGS) entry which is preliminary data.</text>
</comment>
<keyword evidence="3" id="KW-1185">Reference proteome</keyword>
<accession>A0A9K3K6I1</accession>